<dbReference type="SUPFAM" id="SSF54001">
    <property type="entry name" value="Cysteine proteinases"/>
    <property type="match status" value="1"/>
</dbReference>
<keyword evidence="5" id="KW-1185">Reference proteome</keyword>
<name>A0ABM7PLV5_9BACT</name>
<dbReference type="Pfam" id="PF05023">
    <property type="entry name" value="Phytochelatin"/>
    <property type="match status" value="1"/>
</dbReference>
<dbReference type="EC" id="2.3.2.15" evidence="1"/>
<dbReference type="InterPro" id="IPR038156">
    <property type="entry name" value="PCS_N_sf"/>
</dbReference>
<dbReference type="Proteomes" id="UP001320148">
    <property type="component" value="Chromosome"/>
</dbReference>
<dbReference type="EMBL" id="AP024488">
    <property type="protein sequence ID" value="BCS98079.1"/>
    <property type="molecule type" value="Genomic_DNA"/>
</dbReference>
<keyword evidence="2" id="KW-0104">Cadmium</keyword>
<evidence type="ECO:0000313" key="5">
    <source>
        <dbReference type="Proteomes" id="UP001320148"/>
    </source>
</evidence>
<accession>A0ABM7PLV5</accession>
<protein>
    <recommendedName>
        <fullName evidence="1">glutathione gamma-glutamylcysteinyltransferase</fullName>
        <ecNumber evidence="1">2.3.2.15</ecNumber>
    </recommendedName>
</protein>
<evidence type="ECO:0000256" key="1">
    <source>
        <dbReference type="ARBA" id="ARBA00012468"/>
    </source>
</evidence>
<dbReference type="InterPro" id="IPR038765">
    <property type="entry name" value="Papain-like_cys_pep_sf"/>
</dbReference>
<evidence type="ECO:0000256" key="2">
    <source>
        <dbReference type="ARBA" id="ARBA00022539"/>
    </source>
</evidence>
<reference evidence="4 5" key="1">
    <citation type="submission" date="2021-02" db="EMBL/GenBank/DDBJ databases">
        <title>Complete genome of Desulfoluna sp. strain ASN36.</title>
        <authorList>
            <person name="Takahashi A."/>
            <person name="Kojima H."/>
            <person name="Fukui M."/>
        </authorList>
    </citation>
    <scope>NUCLEOTIDE SEQUENCE [LARGE SCALE GENOMIC DNA]</scope>
    <source>
        <strain evidence="4 5">ASN36</strain>
    </source>
</reference>
<evidence type="ECO:0000313" key="4">
    <source>
        <dbReference type="EMBL" id="BCS98079.1"/>
    </source>
</evidence>
<dbReference type="RefSeq" id="WP_236889481.1">
    <property type="nucleotide sequence ID" value="NZ_AP024488.1"/>
</dbReference>
<feature type="domain" description="Peptidase C83" evidence="3">
    <location>
        <begin position="7"/>
        <end position="251"/>
    </location>
</feature>
<sequence>MNTLFFTLFRHALRSLLRLRVLYLKILGRGPHGEPARHLPHAELDTIKAGDPRFKRLVENRASQETESSCSAASVACVINAMGNCETPRVESQMDLLETIRAGRWKERLSPEGWQGRRGLPLDVLGDVVPAALGYHGIEAEVEVLAFYPHESEATRIQRAREILNRFAGEPDTYLIAHFDQGAFLPVLTIPHISPVGRWNPDTETVIMLDVDPDQPTPYEISLSRFADGIASDYGGLLRPYGYNHGGLVVIKAASGGEVSHLESRFANAPSPRSSG</sequence>
<evidence type="ECO:0000259" key="3">
    <source>
        <dbReference type="PROSITE" id="PS51443"/>
    </source>
</evidence>
<dbReference type="Gene3D" id="3.90.70.30">
    <property type="entry name" value="Phytochelatin synthase, N-terminal domain"/>
    <property type="match status" value="1"/>
</dbReference>
<gene>
    <name evidence="4" type="ORF">DSLASN_37110</name>
</gene>
<proteinExistence type="predicted"/>
<dbReference type="PROSITE" id="PS51443">
    <property type="entry name" value="PCS"/>
    <property type="match status" value="1"/>
</dbReference>
<dbReference type="InterPro" id="IPR007719">
    <property type="entry name" value="PCS_N"/>
</dbReference>
<organism evidence="4 5">
    <name type="scientific">Desulfoluna limicola</name>
    <dbReference type="NCBI Taxonomy" id="2810562"/>
    <lineage>
        <taxon>Bacteria</taxon>
        <taxon>Pseudomonadati</taxon>
        <taxon>Thermodesulfobacteriota</taxon>
        <taxon>Desulfobacteria</taxon>
        <taxon>Desulfobacterales</taxon>
        <taxon>Desulfolunaceae</taxon>
        <taxon>Desulfoluna</taxon>
    </lineage>
</organism>